<evidence type="ECO:0000259" key="3">
    <source>
        <dbReference type="PROSITE" id="PS51755"/>
    </source>
</evidence>
<feature type="DNA-binding region" description="OmpR/PhoB-type" evidence="2">
    <location>
        <begin position="3"/>
        <end position="101"/>
    </location>
</feature>
<reference evidence="4 5" key="1">
    <citation type="submission" date="2019-11" db="EMBL/GenBank/DDBJ databases">
        <title>Metabolism of dissolved organic matter in forest soils.</title>
        <authorList>
            <person name="Cyle K.T."/>
            <person name="Wilhelm R.C."/>
            <person name="Martinez C.E."/>
        </authorList>
    </citation>
    <scope>NUCLEOTIDE SEQUENCE [LARGE SCALE GENOMIC DNA]</scope>
    <source>
        <strain evidence="4 5">1N</strain>
    </source>
</reference>
<dbReference type="Pfam" id="PF00486">
    <property type="entry name" value="Trans_reg_C"/>
    <property type="match status" value="1"/>
</dbReference>
<name>A0ABX2BK71_9BURK</name>
<comment type="caution">
    <text evidence="4">The sequence shown here is derived from an EMBL/GenBank/DDBJ whole genome shotgun (WGS) entry which is preliminary data.</text>
</comment>
<evidence type="ECO:0000313" key="5">
    <source>
        <dbReference type="Proteomes" id="UP000652198"/>
    </source>
</evidence>
<dbReference type="Gene3D" id="1.25.40.10">
    <property type="entry name" value="Tetratricopeptide repeat domain"/>
    <property type="match status" value="1"/>
</dbReference>
<dbReference type="Gene3D" id="3.40.50.300">
    <property type="entry name" value="P-loop containing nucleotide triphosphate hydrolases"/>
    <property type="match status" value="1"/>
</dbReference>
<dbReference type="InterPro" id="IPR016032">
    <property type="entry name" value="Sig_transdc_resp-reg_C-effctor"/>
</dbReference>
<evidence type="ECO:0000256" key="1">
    <source>
        <dbReference type="ARBA" id="ARBA00023125"/>
    </source>
</evidence>
<protein>
    <recommendedName>
        <fullName evidence="3">OmpR/PhoB-type domain-containing protein</fullName>
    </recommendedName>
</protein>
<dbReference type="Proteomes" id="UP000652198">
    <property type="component" value="Unassembled WGS sequence"/>
</dbReference>
<dbReference type="PRINTS" id="PR00364">
    <property type="entry name" value="DISEASERSIST"/>
</dbReference>
<dbReference type="Pfam" id="PF25872">
    <property type="entry name" value="HTH_77"/>
    <property type="match status" value="1"/>
</dbReference>
<dbReference type="SUPFAM" id="SSF46894">
    <property type="entry name" value="C-terminal effector domain of the bipartite response regulators"/>
    <property type="match status" value="1"/>
</dbReference>
<dbReference type="InterPro" id="IPR027417">
    <property type="entry name" value="P-loop_NTPase"/>
</dbReference>
<dbReference type="InterPro" id="IPR003593">
    <property type="entry name" value="AAA+_ATPase"/>
</dbReference>
<feature type="domain" description="OmpR/PhoB-type" evidence="3">
    <location>
        <begin position="3"/>
        <end position="101"/>
    </location>
</feature>
<dbReference type="EMBL" id="WOEY01000017">
    <property type="protein sequence ID" value="NPT40518.1"/>
    <property type="molecule type" value="Genomic_DNA"/>
</dbReference>
<evidence type="ECO:0000313" key="4">
    <source>
        <dbReference type="EMBL" id="NPT40518.1"/>
    </source>
</evidence>
<sequence>MHNRTIAFGPFRFYPEPGQLFDGERQVHLGHRAIKILTLLVERAGDIVKHDELVSNVWPETVVEDNNLRVQMSALRKALREGSRNAEYIYNVPGRGYQFSADDIRLLSANGQSESPPELPASLNVLFGRDEAVKTIGEEIASRRLVTIVGSGGIGKTSLAIAIGKQIAGGFRGGTCFLDLGLLKQPSEILCALANAIGASQENAPQLNDFMAFLCEKELLIIIDNCEHLIDDVSVLTETLLEGAPKIRILATSREPLRARGEWVHRLAPLQCPPLDEMQISIEDALAFPATRLFVERAQATLDSFQFTDADGSALSWICNKLDGIPFTIELAAARIDGFGLHGLIAQLESSFSVLTRGRRGAVPRQRTLKASLDWSYELLSAGEQTLLQRLSVFTISFTHEAAIAVISGENLSASEVAVGIADLVAKSLISMSLSGGQTSYCLLRTTRSYALEKLAASPSADAVRIRHATYVSQIVKKLESRWGAVRYESQCTNRSLIDELRSALAWCFSTLEHNRLGWEILVASSHIWFHLSLLNEYVSLVRTALNDLEKAARPNGVLKMRLLVAVAPALYHLHGPSAEIRDSLERGLALAKTNHDKKTQLFALRGLWAYHLGLSEYEQSLACAEEYGRSATTQTDSPFMFPTLKGTTFLFKGQIRRARKYLEYASSQSDPHISPRRGSYDYDHQVVQSTMLARIYWLEGRFKKAVEMAEASLQEAVESQRTISMIFALAQAVCPVYMWSGNFDLVDQRLSELERLCITVEFHYWYQYVQVFRTSLGQRSKVSPAGRLATSDLRSGPWGPRQIEESSVLPNGFVSSALVTRAQSNDPIWCSAENLRSAAMRHYDETGVAGLGRTLDLLNKSLNIARCQGTLAWELRTSTSLASILRQQNKRFEAKDLIERVLDRLSNEQNIGDFAQAHLLFESLS</sequence>
<keyword evidence="5" id="KW-1185">Reference proteome</keyword>
<keyword evidence="1 2" id="KW-0238">DNA-binding</keyword>
<evidence type="ECO:0000256" key="2">
    <source>
        <dbReference type="PROSITE-ProRule" id="PRU01091"/>
    </source>
</evidence>
<dbReference type="InterPro" id="IPR058852">
    <property type="entry name" value="HTH_77"/>
</dbReference>
<dbReference type="InterPro" id="IPR036388">
    <property type="entry name" value="WH-like_DNA-bd_sf"/>
</dbReference>
<organism evidence="4 5">
    <name type="scientific">Paraburkholderia solitsugae</name>
    <dbReference type="NCBI Taxonomy" id="2675748"/>
    <lineage>
        <taxon>Bacteria</taxon>
        <taxon>Pseudomonadati</taxon>
        <taxon>Pseudomonadota</taxon>
        <taxon>Betaproteobacteria</taxon>
        <taxon>Burkholderiales</taxon>
        <taxon>Burkholderiaceae</taxon>
        <taxon>Paraburkholderia</taxon>
    </lineage>
</organism>
<dbReference type="RefSeq" id="WP_172309149.1">
    <property type="nucleotide sequence ID" value="NZ_WOEY01000017.1"/>
</dbReference>
<dbReference type="InterPro" id="IPR001867">
    <property type="entry name" value="OmpR/PhoB-type_DNA-bd"/>
</dbReference>
<dbReference type="PROSITE" id="PS51755">
    <property type="entry name" value="OMPR_PHOB"/>
    <property type="match status" value="1"/>
</dbReference>
<dbReference type="SMART" id="SM00862">
    <property type="entry name" value="Trans_reg_C"/>
    <property type="match status" value="1"/>
</dbReference>
<gene>
    <name evidence="4" type="ORF">GNZ12_04170</name>
</gene>
<dbReference type="Gene3D" id="1.10.10.10">
    <property type="entry name" value="Winged helix-like DNA-binding domain superfamily/Winged helix DNA-binding domain"/>
    <property type="match status" value="1"/>
</dbReference>
<accession>A0ABX2BK71</accession>
<dbReference type="SMART" id="SM00382">
    <property type="entry name" value="AAA"/>
    <property type="match status" value="1"/>
</dbReference>
<dbReference type="SUPFAM" id="SSF52540">
    <property type="entry name" value="P-loop containing nucleoside triphosphate hydrolases"/>
    <property type="match status" value="1"/>
</dbReference>
<dbReference type="PANTHER" id="PTHR47691">
    <property type="entry name" value="REGULATOR-RELATED"/>
    <property type="match status" value="1"/>
</dbReference>
<proteinExistence type="predicted"/>
<dbReference type="InterPro" id="IPR011990">
    <property type="entry name" value="TPR-like_helical_dom_sf"/>
</dbReference>
<dbReference type="CDD" id="cd00383">
    <property type="entry name" value="trans_reg_C"/>
    <property type="match status" value="1"/>
</dbReference>
<dbReference type="PANTHER" id="PTHR47691:SF3">
    <property type="entry name" value="HTH-TYPE TRANSCRIPTIONAL REGULATOR RV0890C-RELATED"/>
    <property type="match status" value="1"/>
</dbReference>